<gene>
    <name evidence="1" type="ORF">PENTCL1PPCAC_28185</name>
</gene>
<sequence>RDGFLVDALGGKMAETDSPPLSPSEKEFNALRKIVFWQWNTLRNHGIRIDAEEYLGDLPERPLLHYTINQKIHALKECYVQFGSALIIVLKNDERVSEWKEQSFLPKTVIDVRELLNAGKRGE</sequence>
<evidence type="ECO:0000313" key="2">
    <source>
        <dbReference type="Proteomes" id="UP001432027"/>
    </source>
</evidence>
<evidence type="ECO:0000313" key="1">
    <source>
        <dbReference type="EMBL" id="GMT06011.1"/>
    </source>
</evidence>
<keyword evidence="2" id="KW-1185">Reference proteome</keyword>
<reference evidence="1" key="1">
    <citation type="submission" date="2023-10" db="EMBL/GenBank/DDBJ databases">
        <title>Genome assembly of Pristionchus species.</title>
        <authorList>
            <person name="Yoshida K."/>
            <person name="Sommer R.J."/>
        </authorList>
    </citation>
    <scope>NUCLEOTIDE SEQUENCE</scope>
    <source>
        <strain evidence="1">RS0144</strain>
    </source>
</reference>
<dbReference type="EMBL" id="BTSX01000006">
    <property type="protein sequence ID" value="GMT06011.1"/>
    <property type="molecule type" value="Genomic_DNA"/>
</dbReference>
<protein>
    <submittedName>
        <fullName evidence="1">Uncharacterized protein</fullName>
    </submittedName>
</protein>
<accession>A0AAV5UG55</accession>
<name>A0AAV5UG55_9BILA</name>
<organism evidence="1 2">
    <name type="scientific">Pristionchus entomophagus</name>
    <dbReference type="NCBI Taxonomy" id="358040"/>
    <lineage>
        <taxon>Eukaryota</taxon>
        <taxon>Metazoa</taxon>
        <taxon>Ecdysozoa</taxon>
        <taxon>Nematoda</taxon>
        <taxon>Chromadorea</taxon>
        <taxon>Rhabditida</taxon>
        <taxon>Rhabditina</taxon>
        <taxon>Diplogasteromorpha</taxon>
        <taxon>Diplogasteroidea</taxon>
        <taxon>Neodiplogasteridae</taxon>
        <taxon>Pristionchus</taxon>
    </lineage>
</organism>
<feature type="non-terminal residue" evidence="1">
    <location>
        <position position="1"/>
    </location>
</feature>
<proteinExistence type="predicted"/>
<comment type="caution">
    <text evidence="1">The sequence shown here is derived from an EMBL/GenBank/DDBJ whole genome shotgun (WGS) entry which is preliminary data.</text>
</comment>
<dbReference type="AlphaFoldDB" id="A0AAV5UG55"/>
<dbReference type="Proteomes" id="UP001432027">
    <property type="component" value="Unassembled WGS sequence"/>
</dbReference>